<evidence type="ECO:0000313" key="5">
    <source>
        <dbReference type="Proteomes" id="UP001159428"/>
    </source>
</evidence>
<feature type="region of interest" description="Disordered" evidence="2">
    <location>
        <begin position="237"/>
        <end position="263"/>
    </location>
</feature>
<feature type="domain" description="CARD" evidence="3">
    <location>
        <begin position="1"/>
        <end position="93"/>
    </location>
</feature>
<dbReference type="AlphaFoldDB" id="A0AAU9W2Y7"/>
<accession>A0AAU9W2Y7</accession>
<dbReference type="SUPFAM" id="SSF47986">
    <property type="entry name" value="DEATH domain"/>
    <property type="match status" value="1"/>
</dbReference>
<keyword evidence="5" id="KW-1185">Reference proteome</keyword>
<dbReference type="Pfam" id="PF00619">
    <property type="entry name" value="CARD"/>
    <property type="match status" value="1"/>
</dbReference>
<evidence type="ECO:0000313" key="4">
    <source>
        <dbReference type="EMBL" id="CAH3046069.1"/>
    </source>
</evidence>
<reference evidence="4 5" key="1">
    <citation type="submission" date="2022-05" db="EMBL/GenBank/DDBJ databases">
        <authorList>
            <consortium name="Genoscope - CEA"/>
            <person name="William W."/>
        </authorList>
    </citation>
    <scope>NUCLEOTIDE SEQUENCE [LARGE SCALE GENOMIC DNA]</scope>
</reference>
<dbReference type="GO" id="GO:0042981">
    <property type="term" value="P:regulation of apoptotic process"/>
    <property type="evidence" value="ECO:0007669"/>
    <property type="project" value="InterPro"/>
</dbReference>
<evidence type="ECO:0000259" key="3">
    <source>
        <dbReference type="PROSITE" id="PS50209"/>
    </source>
</evidence>
<evidence type="ECO:0000256" key="1">
    <source>
        <dbReference type="SAM" id="Coils"/>
    </source>
</evidence>
<feature type="region of interest" description="Disordered" evidence="2">
    <location>
        <begin position="404"/>
        <end position="425"/>
    </location>
</feature>
<feature type="coiled-coil region" evidence="1">
    <location>
        <begin position="105"/>
        <end position="142"/>
    </location>
</feature>
<sequence length="501" mass="58403">MDARDCTVLERHFSRLQQCLEPSKLLRHLETVGVIDEDDVETIREEKKKTSRENQVTVFVDIIKRRENGLRHLLQALLKSKVQDFLARELLEDDVYDEEEISSILMELENDLDETQSLKLSLIEEQKRHKNTKRELEDIRRSSIVFSDSSSSGLFADYDSAPSDGEEFCDYSPREEIENTLSLNEDHSASIFDQDQTKFQDTEPKSAAINDDLEWEHEDGWRKFGSLDNLNSLTRQKSEGGSTIKLRKSSSMGKLNSDGRGRYVDERRRSGNARWCSDESLEGSRKLSNSLHRRPRDDGKMDLLESKVALLEKRLRDEQRKRQISENEVAKLQVEKENLFEELEDTRDQLHVRLSQLNLFCADDDCYEGELHFEQSENVDDFSEVRKMNYETSSMERPIQAPTGIAETASRSSSPGVDKLRTQSEQMRRTRLTGSWRAVNAQFYELDEYDDEIKVEMDPSNIMDTLRRLKTHNNCLYNDILYERDELKSLKKRASRLESLK</sequence>
<protein>
    <recommendedName>
        <fullName evidence="3">CARD domain-containing protein</fullName>
    </recommendedName>
</protein>
<dbReference type="InterPro" id="IPR001315">
    <property type="entry name" value="CARD"/>
</dbReference>
<dbReference type="PROSITE" id="PS50209">
    <property type="entry name" value="CARD"/>
    <property type="match status" value="1"/>
</dbReference>
<organism evidence="4 5">
    <name type="scientific">Pocillopora meandrina</name>
    <dbReference type="NCBI Taxonomy" id="46732"/>
    <lineage>
        <taxon>Eukaryota</taxon>
        <taxon>Metazoa</taxon>
        <taxon>Cnidaria</taxon>
        <taxon>Anthozoa</taxon>
        <taxon>Hexacorallia</taxon>
        <taxon>Scleractinia</taxon>
        <taxon>Astrocoeniina</taxon>
        <taxon>Pocilloporidae</taxon>
        <taxon>Pocillopora</taxon>
    </lineage>
</organism>
<comment type="caution">
    <text evidence="4">The sequence shown here is derived from an EMBL/GenBank/DDBJ whole genome shotgun (WGS) entry which is preliminary data.</text>
</comment>
<keyword evidence="1" id="KW-0175">Coiled coil</keyword>
<dbReference type="CDD" id="cd01671">
    <property type="entry name" value="CARD"/>
    <property type="match status" value="1"/>
</dbReference>
<proteinExistence type="predicted"/>
<dbReference type="EMBL" id="CALNXJ010000008">
    <property type="protein sequence ID" value="CAH3046069.1"/>
    <property type="molecule type" value="Genomic_DNA"/>
</dbReference>
<evidence type="ECO:0000256" key="2">
    <source>
        <dbReference type="SAM" id="MobiDB-lite"/>
    </source>
</evidence>
<gene>
    <name evidence="4" type="ORF">PMEA_00033074</name>
</gene>
<dbReference type="Proteomes" id="UP001159428">
    <property type="component" value="Unassembled WGS sequence"/>
</dbReference>
<feature type="coiled-coil region" evidence="1">
    <location>
        <begin position="301"/>
        <end position="349"/>
    </location>
</feature>
<dbReference type="InterPro" id="IPR011029">
    <property type="entry name" value="DEATH-like_dom_sf"/>
</dbReference>
<dbReference type="Gene3D" id="1.10.533.10">
    <property type="entry name" value="Death Domain, Fas"/>
    <property type="match status" value="1"/>
</dbReference>
<name>A0AAU9W2Y7_9CNID</name>